<dbReference type="Proteomes" id="UP001305521">
    <property type="component" value="Chromosome"/>
</dbReference>
<keyword evidence="1" id="KW-1133">Transmembrane helix</keyword>
<feature type="transmembrane region" description="Helical" evidence="1">
    <location>
        <begin position="71"/>
        <end position="93"/>
    </location>
</feature>
<protein>
    <recommendedName>
        <fullName evidence="4">YggT family protein</fullName>
    </recommendedName>
</protein>
<proteinExistence type="predicted"/>
<organism evidence="2 3">
    <name type="scientific">Sediminicoccus rosea</name>
    <dbReference type="NCBI Taxonomy" id="1225128"/>
    <lineage>
        <taxon>Bacteria</taxon>
        <taxon>Pseudomonadati</taxon>
        <taxon>Pseudomonadota</taxon>
        <taxon>Alphaproteobacteria</taxon>
        <taxon>Acetobacterales</taxon>
        <taxon>Roseomonadaceae</taxon>
        <taxon>Sediminicoccus</taxon>
    </lineage>
</organism>
<keyword evidence="3" id="KW-1185">Reference proteome</keyword>
<evidence type="ECO:0000313" key="3">
    <source>
        <dbReference type="Proteomes" id="UP001305521"/>
    </source>
</evidence>
<dbReference type="EMBL" id="CP137852">
    <property type="protein sequence ID" value="WPB84447.1"/>
    <property type="molecule type" value="Genomic_DNA"/>
</dbReference>
<name>A0ABZ0PGE1_9PROT</name>
<sequence length="108" mass="12296">MDQPHFVFGHLPFWLVTYTLALTAWACLGRFMMSFFLPPESPNYIWRGFRVLSDWAVWCAARLVPSYVAPMYLPLVAMCWLFGLRMLFGIFMISAGWAPRLAPAATGG</sequence>
<accession>A0ABZ0PGE1</accession>
<feature type="transmembrane region" description="Helical" evidence="1">
    <location>
        <begin position="12"/>
        <end position="32"/>
    </location>
</feature>
<dbReference type="RefSeq" id="WP_318648408.1">
    <property type="nucleotide sequence ID" value="NZ_CP137852.1"/>
</dbReference>
<evidence type="ECO:0008006" key="4">
    <source>
        <dbReference type="Google" id="ProtNLM"/>
    </source>
</evidence>
<keyword evidence="1" id="KW-0812">Transmembrane</keyword>
<evidence type="ECO:0000313" key="2">
    <source>
        <dbReference type="EMBL" id="WPB84447.1"/>
    </source>
</evidence>
<keyword evidence="1" id="KW-0472">Membrane</keyword>
<gene>
    <name evidence="2" type="ORF">R9Z33_20420</name>
</gene>
<evidence type="ECO:0000256" key="1">
    <source>
        <dbReference type="SAM" id="Phobius"/>
    </source>
</evidence>
<reference evidence="2 3" key="1">
    <citation type="submission" date="2023-11" db="EMBL/GenBank/DDBJ databases">
        <title>Arctic aerobic anoxygenic photoheterotroph Sediminicoccus rosea KRV36 adapts its photosynthesis to long days of polar summer.</title>
        <authorList>
            <person name="Tomasch J."/>
            <person name="Kopejtka K."/>
            <person name="Bily T."/>
            <person name="Gardiner A.T."/>
            <person name="Gardian Z."/>
            <person name="Shivaramu S."/>
            <person name="Koblizek M."/>
            <person name="Engelhardt F."/>
            <person name="Kaftan D."/>
        </authorList>
    </citation>
    <scope>NUCLEOTIDE SEQUENCE [LARGE SCALE GENOMIC DNA]</scope>
    <source>
        <strain evidence="2 3">R-30</strain>
    </source>
</reference>